<dbReference type="EC" id="2.7.4.25" evidence="8"/>
<evidence type="ECO:0000256" key="5">
    <source>
        <dbReference type="ARBA" id="ARBA00022840"/>
    </source>
</evidence>
<dbReference type="Gene3D" id="3.40.50.300">
    <property type="entry name" value="P-loop containing nucleotide triphosphate hydrolases"/>
    <property type="match status" value="1"/>
</dbReference>
<protein>
    <recommendedName>
        <fullName evidence="8">Cytidylate kinase</fullName>
        <shortName evidence="8">CK</shortName>
        <ecNumber evidence="8">2.7.4.25</ecNumber>
    </recommendedName>
    <alternativeName>
        <fullName evidence="8">Cytidine monophosphate kinase</fullName>
        <shortName evidence="8">CMP kinase</shortName>
    </alternativeName>
</protein>
<comment type="catalytic activity">
    <reaction evidence="7 8">
        <text>CMP + ATP = CDP + ADP</text>
        <dbReference type="Rhea" id="RHEA:11600"/>
        <dbReference type="ChEBI" id="CHEBI:30616"/>
        <dbReference type="ChEBI" id="CHEBI:58069"/>
        <dbReference type="ChEBI" id="CHEBI:60377"/>
        <dbReference type="ChEBI" id="CHEBI:456216"/>
        <dbReference type="EC" id="2.7.4.25"/>
    </reaction>
</comment>
<proteinExistence type="inferred from homology"/>
<dbReference type="InterPro" id="IPR011994">
    <property type="entry name" value="Cytidylate_kinase_dom"/>
</dbReference>
<evidence type="ECO:0000256" key="8">
    <source>
        <dbReference type="HAMAP-Rule" id="MF_00238"/>
    </source>
</evidence>
<comment type="similarity">
    <text evidence="1 8">Belongs to the cytidylate kinase family. Type 1 subfamily.</text>
</comment>
<feature type="domain" description="Cytidylate kinase" evidence="9">
    <location>
        <begin position="15"/>
        <end position="227"/>
    </location>
</feature>
<dbReference type="RefSeq" id="WP_123960276.1">
    <property type="nucleotide sequence ID" value="NZ_CP033898.1"/>
</dbReference>
<dbReference type="GO" id="GO:0006220">
    <property type="term" value="P:pyrimidine nucleotide metabolic process"/>
    <property type="evidence" value="ECO:0007669"/>
    <property type="project" value="UniProtKB-UniRule"/>
</dbReference>
<dbReference type="Proteomes" id="UP000271426">
    <property type="component" value="Chromosome"/>
</dbReference>
<dbReference type="KEGG" id="cpso:CPPEL_06115"/>
<dbReference type="PANTHER" id="PTHR21299">
    <property type="entry name" value="CYTIDYLATE KINASE/PANTOATE-BETA-ALANINE LIGASE"/>
    <property type="match status" value="1"/>
</dbReference>
<dbReference type="NCBIfam" id="TIGR00017">
    <property type="entry name" value="cmk"/>
    <property type="match status" value="1"/>
</dbReference>
<dbReference type="Pfam" id="PF02224">
    <property type="entry name" value="Cytidylate_kin"/>
    <property type="match status" value="1"/>
</dbReference>
<evidence type="ECO:0000313" key="10">
    <source>
        <dbReference type="EMBL" id="AZA09341.1"/>
    </source>
</evidence>
<dbReference type="GO" id="GO:0015949">
    <property type="term" value="P:nucleobase-containing small molecule interconversion"/>
    <property type="evidence" value="ECO:0007669"/>
    <property type="project" value="TreeGrafter"/>
</dbReference>
<gene>
    <name evidence="8 10" type="primary">cmk</name>
    <name evidence="10" type="ORF">CPPEL_06115</name>
</gene>
<evidence type="ECO:0000256" key="3">
    <source>
        <dbReference type="ARBA" id="ARBA00022741"/>
    </source>
</evidence>
<evidence type="ECO:0000256" key="6">
    <source>
        <dbReference type="ARBA" id="ARBA00047615"/>
    </source>
</evidence>
<organism evidence="10 11">
    <name type="scientific">Corynebacterium pseudopelargi</name>
    <dbReference type="NCBI Taxonomy" id="2080757"/>
    <lineage>
        <taxon>Bacteria</taxon>
        <taxon>Bacillati</taxon>
        <taxon>Actinomycetota</taxon>
        <taxon>Actinomycetes</taxon>
        <taxon>Mycobacteriales</taxon>
        <taxon>Corynebacteriaceae</taxon>
        <taxon>Corynebacterium</taxon>
    </lineage>
</organism>
<dbReference type="PANTHER" id="PTHR21299:SF2">
    <property type="entry name" value="CYTIDYLATE KINASE"/>
    <property type="match status" value="1"/>
</dbReference>
<evidence type="ECO:0000313" key="11">
    <source>
        <dbReference type="Proteomes" id="UP000271426"/>
    </source>
</evidence>
<dbReference type="GO" id="GO:0036430">
    <property type="term" value="F:CMP kinase activity"/>
    <property type="evidence" value="ECO:0007669"/>
    <property type="project" value="RHEA"/>
</dbReference>
<dbReference type="GO" id="GO:0036431">
    <property type="term" value="F:dCMP kinase activity"/>
    <property type="evidence" value="ECO:0007669"/>
    <property type="project" value="InterPro"/>
</dbReference>
<dbReference type="OrthoDB" id="9807434at2"/>
<keyword evidence="5 8" id="KW-0067">ATP-binding</keyword>
<dbReference type="AlphaFoldDB" id="A0A3G6IUB4"/>
<name>A0A3G6IUB4_9CORY</name>
<keyword evidence="2 8" id="KW-0808">Transferase</keyword>
<evidence type="ECO:0000256" key="1">
    <source>
        <dbReference type="ARBA" id="ARBA00009427"/>
    </source>
</evidence>
<dbReference type="SUPFAM" id="SSF52540">
    <property type="entry name" value="P-loop containing nucleoside triphosphate hydrolases"/>
    <property type="match status" value="1"/>
</dbReference>
<comment type="subcellular location">
    <subcellularLocation>
        <location evidence="8">Cytoplasm</location>
    </subcellularLocation>
</comment>
<keyword evidence="3 8" id="KW-0547">Nucleotide-binding</keyword>
<keyword evidence="11" id="KW-1185">Reference proteome</keyword>
<evidence type="ECO:0000256" key="7">
    <source>
        <dbReference type="ARBA" id="ARBA00048478"/>
    </source>
</evidence>
<dbReference type="EMBL" id="CP033898">
    <property type="protein sequence ID" value="AZA09341.1"/>
    <property type="molecule type" value="Genomic_DNA"/>
</dbReference>
<feature type="binding site" evidence="8">
    <location>
        <begin position="19"/>
        <end position="27"/>
    </location>
    <ligand>
        <name>ATP</name>
        <dbReference type="ChEBI" id="CHEBI:30616"/>
    </ligand>
</feature>
<dbReference type="GO" id="GO:0005829">
    <property type="term" value="C:cytosol"/>
    <property type="evidence" value="ECO:0007669"/>
    <property type="project" value="TreeGrafter"/>
</dbReference>
<dbReference type="CDD" id="cd02020">
    <property type="entry name" value="CMPK"/>
    <property type="match status" value="1"/>
</dbReference>
<keyword evidence="4 8" id="KW-0418">Kinase</keyword>
<evidence type="ECO:0000256" key="4">
    <source>
        <dbReference type="ARBA" id="ARBA00022777"/>
    </source>
</evidence>
<dbReference type="InterPro" id="IPR027417">
    <property type="entry name" value="P-loop_NTPase"/>
</dbReference>
<sequence>MQYQDLRNCPEGLIVAVDGPSGAGKSTVCRAVAERFGAKYLDTGAMYRVATLHVLQQGINPEDTDAVIRSTSSLPLEINADPKSKEVLLAGSDVSAEIRGPEVTAHVSAVSAIPEVRHNLVALQRALALQAGRCVLDGRDIGTHVLVDAPLKIFLTASAEVRARRRHEQDIAAGRESDYEAVLADVQRRDTADSTRATSPLRPAEDATMVDTSDMTLEQVIERITELLVASAERAS</sequence>
<keyword evidence="8" id="KW-0963">Cytoplasm</keyword>
<reference evidence="10 11" key="1">
    <citation type="submission" date="2018-11" db="EMBL/GenBank/DDBJ databases">
        <authorList>
            <person name="Kleinhagauer T."/>
            <person name="Glaeser S.P."/>
            <person name="Spergser J."/>
            <person name="Ruckert C."/>
            <person name="Kaempfer P."/>
            <person name="Busse H.-J."/>
        </authorList>
    </citation>
    <scope>NUCLEOTIDE SEQUENCE [LARGE SCALE GENOMIC DNA]</scope>
    <source>
        <strain evidence="10 11">812CH</strain>
    </source>
</reference>
<dbReference type="GO" id="GO:0005524">
    <property type="term" value="F:ATP binding"/>
    <property type="evidence" value="ECO:0007669"/>
    <property type="project" value="UniProtKB-UniRule"/>
</dbReference>
<comment type="catalytic activity">
    <reaction evidence="6 8">
        <text>dCMP + ATP = dCDP + ADP</text>
        <dbReference type="Rhea" id="RHEA:25094"/>
        <dbReference type="ChEBI" id="CHEBI:30616"/>
        <dbReference type="ChEBI" id="CHEBI:57566"/>
        <dbReference type="ChEBI" id="CHEBI:58593"/>
        <dbReference type="ChEBI" id="CHEBI:456216"/>
        <dbReference type="EC" id="2.7.4.25"/>
    </reaction>
</comment>
<evidence type="ECO:0000256" key="2">
    <source>
        <dbReference type="ARBA" id="ARBA00022679"/>
    </source>
</evidence>
<accession>A0A3G6IUB4</accession>
<dbReference type="HAMAP" id="MF_00238">
    <property type="entry name" value="Cytidyl_kinase_type1"/>
    <property type="match status" value="1"/>
</dbReference>
<evidence type="ECO:0000259" key="9">
    <source>
        <dbReference type="Pfam" id="PF02224"/>
    </source>
</evidence>
<dbReference type="InterPro" id="IPR003136">
    <property type="entry name" value="Cytidylate_kin"/>
</dbReference>